<name>A0A6L2NYA9_TANCI</name>
<reference evidence="2" key="1">
    <citation type="journal article" date="2019" name="Sci. Rep.">
        <title>Draft genome of Tanacetum cinerariifolium, the natural source of mosquito coil.</title>
        <authorList>
            <person name="Yamashiro T."/>
            <person name="Shiraishi A."/>
            <person name="Satake H."/>
            <person name="Nakayama K."/>
        </authorList>
    </citation>
    <scope>NUCLEOTIDE SEQUENCE</scope>
</reference>
<evidence type="ECO:0000256" key="1">
    <source>
        <dbReference type="SAM" id="MobiDB-lite"/>
    </source>
</evidence>
<organism evidence="2">
    <name type="scientific">Tanacetum cinerariifolium</name>
    <name type="common">Dalmatian daisy</name>
    <name type="synonym">Chrysanthemum cinerariifolium</name>
    <dbReference type="NCBI Taxonomy" id="118510"/>
    <lineage>
        <taxon>Eukaryota</taxon>
        <taxon>Viridiplantae</taxon>
        <taxon>Streptophyta</taxon>
        <taxon>Embryophyta</taxon>
        <taxon>Tracheophyta</taxon>
        <taxon>Spermatophyta</taxon>
        <taxon>Magnoliopsida</taxon>
        <taxon>eudicotyledons</taxon>
        <taxon>Gunneridae</taxon>
        <taxon>Pentapetalae</taxon>
        <taxon>asterids</taxon>
        <taxon>campanulids</taxon>
        <taxon>Asterales</taxon>
        <taxon>Asteraceae</taxon>
        <taxon>Asteroideae</taxon>
        <taxon>Anthemideae</taxon>
        <taxon>Anthemidinae</taxon>
        <taxon>Tanacetum</taxon>
    </lineage>
</organism>
<comment type="caution">
    <text evidence="2">The sequence shown here is derived from an EMBL/GenBank/DDBJ whole genome shotgun (WGS) entry which is preliminary data.</text>
</comment>
<sequence length="359" mass="40806">MKVHENIVEDDVKDPEITSLGNNDEADTDNALDKLVDMANTQDANLNVFAAKLTESNPLGHIQADISSLFAKVKNLKLSLSHQVVDKIDDLVPRMTVKKVMPKLDKRVKKTLNAKVPNIILKPLNREFNALNIMESRRIVILQKKLGKAIRTTVGNYVKRNAKKQITEIPRDILVINARQLVTKVEKNATDIHELVELVHELVRLIDPVPTSANTATKGEKTTSEGPLTLKEEKLQMQEIKRDDLLPITKLSYKVNNSTKEATMRITRNNQPLNLTVYDKFMLKKLRFSEWLELHALASKREEEFHLSTTAQLIRVQNAIKINSVEAREMFGKMIYVIEARNDVVEARNIVQDNLDNLG</sequence>
<accession>A0A6L2NYA9</accession>
<gene>
    <name evidence="2" type="ORF">Tci_061542</name>
</gene>
<feature type="region of interest" description="Disordered" evidence="1">
    <location>
        <begin position="1"/>
        <end position="25"/>
    </location>
</feature>
<evidence type="ECO:0000313" key="2">
    <source>
        <dbReference type="EMBL" id="GEU89564.1"/>
    </source>
</evidence>
<dbReference type="EMBL" id="BKCJ010009990">
    <property type="protein sequence ID" value="GEU89564.1"/>
    <property type="molecule type" value="Genomic_DNA"/>
</dbReference>
<protein>
    <submittedName>
        <fullName evidence="2">Uncharacterized protein</fullName>
    </submittedName>
</protein>
<dbReference type="AlphaFoldDB" id="A0A6L2NYA9"/>
<proteinExistence type="predicted"/>